<dbReference type="HAMAP" id="MF_00101">
    <property type="entry name" value="AcpS"/>
    <property type="match status" value="1"/>
</dbReference>
<sequence>MIYGNGVDNIELSRIEKALTKNPRFAARVLTAQELDVFSGLSGHRQIEFLGGRWAAKEAYSKAYGTGIGGQVSFQDLTVLPDKLGAPRFVAHPFAGIAHLSISHSNLEAVASVILESRD</sequence>
<comment type="function">
    <text evidence="8">Transfers the 4'-phosphopantetheine moiety from coenzyme A to a Ser of acyl-carrier-protein.</text>
</comment>
<keyword evidence="4 8" id="KW-0276">Fatty acid metabolism</keyword>
<keyword evidence="8" id="KW-0963">Cytoplasm</keyword>
<reference evidence="10 11" key="1">
    <citation type="submission" date="2020-02" db="EMBL/GenBank/DDBJ databases">
        <title>Draft genome sequence of Lactococcus sp. Hs20B0-1.</title>
        <authorList>
            <person name="Noda S."/>
            <person name="Yuki M."/>
            <person name="Ohkuma M."/>
        </authorList>
    </citation>
    <scope>NUCLEOTIDE SEQUENCE [LARGE SCALE GENOMIC DNA]</scope>
    <source>
        <strain evidence="10 11">Hs20B0-1</strain>
    </source>
</reference>
<dbReference type="SUPFAM" id="SSF56214">
    <property type="entry name" value="4'-phosphopantetheinyl transferase"/>
    <property type="match status" value="1"/>
</dbReference>
<dbReference type="RefSeq" id="WP_172354604.1">
    <property type="nucleotide sequence ID" value="NZ_BLLH01000001.1"/>
</dbReference>
<evidence type="ECO:0000256" key="3">
    <source>
        <dbReference type="ARBA" id="ARBA00022723"/>
    </source>
</evidence>
<dbReference type="InterPro" id="IPR004568">
    <property type="entry name" value="Ppantetheine-prot_Trfase_dom"/>
</dbReference>
<proteinExistence type="inferred from homology"/>
<evidence type="ECO:0000256" key="5">
    <source>
        <dbReference type="ARBA" id="ARBA00022842"/>
    </source>
</evidence>
<dbReference type="GO" id="GO:0000287">
    <property type="term" value="F:magnesium ion binding"/>
    <property type="evidence" value="ECO:0007669"/>
    <property type="project" value="UniProtKB-UniRule"/>
</dbReference>
<evidence type="ECO:0000256" key="7">
    <source>
        <dbReference type="ARBA" id="ARBA00023160"/>
    </source>
</evidence>
<dbReference type="GO" id="GO:0006633">
    <property type="term" value="P:fatty acid biosynthetic process"/>
    <property type="evidence" value="ECO:0007669"/>
    <property type="project" value="UniProtKB-UniRule"/>
</dbReference>
<dbReference type="AlphaFoldDB" id="A0A6A0B3K3"/>
<dbReference type="NCBIfam" id="TIGR00516">
    <property type="entry name" value="acpS"/>
    <property type="match status" value="1"/>
</dbReference>
<comment type="cofactor">
    <cofactor evidence="8">
        <name>Mg(2+)</name>
        <dbReference type="ChEBI" id="CHEBI:18420"/>
    </cofactor>
</comment>
<dbReference type="GO" id="GO:0005737">
    <property type="term" value="C:cytoplasm"/>
    <property type="evidence" value="ECO:0007669"/>
    <property type="project" value="UniProtKB-SubCell"/>
</dbReference>
<name>A0A6A0B3K3_9LACT</name>
<evidence type="ECO:0000256" key="4">
    <source>
        <dbReference type="ARBA" id="ARBA00022832"/>
    </source>
</evidence>
<evidence type="ECO:0000313" key="10">
    <source>
        <dbReference type="EMBL" id="GFH39722.1"/>
    </source>
</evidence>
<organism evidence="10 11">
    <name type="scientific">Pseudolactococcus insecticola</name>
    <dbReference type="NCBI Taxonomy" id="2709158"/>
    <lineage>
        <taxon>Bacteria</taxon>
        <taxon>Bacillati</taxon>
        <taxon>Bacillota</taxon>
        <taxon>Bacilli</taxon>
        <taxon>Lactobacillales</taxon>
        <taxon>Streptococcaceae</taxon>
        <taxon>Pseudolactococcus</taxon>
    </lineage>
</organism>
<keyword evidence="2 8" id="KW-0808">Transferase</keyword>
<feature type="domain" description="4'-phosphopantetheinyl transferase" evidence="9">
    <location>
        <begin position="6"/>
        <end position="105"/>
    </location>
</feature>
<dbReference type="InterPro" id="IPR008278">
    <property type="entry name" value="4-PPantetheinyl_Trfase_dom"/>
</dbReference>
<dbReference type="Gene3D" id="3.90.470.20">
    <property type="entry name" value="4'-phosphopantetheinyl transferase domain"/>
    <property type="match status" value="1"/>
</dbReference>
<dbReference type="GO" id="GO:0008897">
    <property type="term" value="F:holo-[acyl-carrier-protein] synthase activity"/>
    <property type="evidence" value="ECO:0007669"/>
    <property type="project" value="UniProtKB-UniRule"/>
</dbReference>
<evidence type="ECO:0000256" key="2">
    <source>
        <dbReference type="ARBA" id="ARBA00022679"/>
    </source>
</evidence>
<dbReference type="EMBL" id="BLLH01000001">
    <property type="protein sequence ID" value="GFH39722.1"/>
    <property type="molecule type" value="Genomic_DNA"/>
</dbReference>
<accession>A0A6A0B3K3</accession>
<comment type="similarity">
    <text evidence="8">Belongs to the P-Pant transferase superfamily. AcpS family.</text>
</comment>
<evidence type="ECO:0000259" key="9">
    <source>
        <dbReference type="Pfam" id="PF01648"/>
    </source>
</evidence>
<dbReference type="Proteomes" id="UP000475928">
    <property type="component" value="Unassembled WGS sequence"/>
</dbReference>
<comment type="caution">
    <text evidence="10">The sequence shown here is derived from an EMBL/GenBank/DDBJ whole genome shotgun (WGS) entry which is preliminary data.</text>
</comment>
<comment type="catalytic activity">
    <reaction evidence="8">
        <text>apo-[ACP] + CoA = holo-[ACP] + adenosine 3',5'-bisphosphate + H(+)</text>
        <dbReference type="Rhea" id="RHEA:12068"/>
        <dbReference type="Rhea" id="RHEA-COMP:9685"/>
        <dbReference type="Rhea" id="RHEA-COMP:9690"/>
        <dbReference type="ChEBI" id="CHEBI:15378"/>
        <dbReference type="ChEBI" id="CHEBI:29999"/>
        <dbReference type="ChEBI" id="CHEBI:57287"/>
        <dbReference type="ChEBI" id="CHEBI:58343"/>
        <dbReference type="ChEBI" id="CHEBI:64479"/>
        <dbReference type="EC" id="2.7.8.7"/>
    </reaction>
</comment>
<protein>
    <recommendedName>
        <fullName evidence="8">Holo-[acyl-carrier-protein] synthase</fullName>
        <shortName evidence="8">Holo-ACP synthase</shortName>
        <ecNumber evidence="8">2.7.8.7</ecNumber>
    </recommendedName>
    <alternativeName>
        <fullName evidence="8">4'-phosphopantetheinyl transferase AcpS</fullName>
    </alternativeName>
</protein>
<feature type="binding site" evidence="8">
    <location>
        <position position="8"/>
    </location>
    <ligand>
        <name>Mg(2+)</name>
        <dbReference type="ChEBI" id="CHEBI:18420"/>
    </ligand>
</feature>
<evidence type="ECO:0000256" key="6">
    <source>
        <dbReference type="ARBA" id="ARBA00023098"/>
    </source>
</evidence>
<keyword evidence="5 8" id="KW-0460">Magnesium</keyword>
<keyword evidence="7 8" id="KW-0275">Fatty acid biosynthesis</keyword>
<comment type="subcellular location">
    <subcellularLocation>
        <location evidence="8">Cytoplasm</location>
    </subcellularLocation>
</comment>
<dbReference type="Pfam" id="PF01648">
    <property type="entry name" value="ACPS"/>
    <property type="match status" value="1"/>
</dbReference>
<feature type="binding site" evidence="8">
    <location>
        <position position="58"/>
    </location>
    <ligand>
        <name>Mg(2+)</name>
        <dbReference type="ChEBI" id="CHEBI:18420"/>
    </ligand>
</feature>
<keyword evidence="1 8" id="KW-0444">Lipid biosynthesis</keyword>
<gene>
    <name evidence="8 10" type="primary">acpS</name>
    <name evidence="10" type="ORF">Hs20B_01200</name>
</gene>
<dbReference type="InterPro" id="IPR037143">
    <property type="entry name" value="4-PPantetheinyl_Trfase_dom_sf"/>
</dbReference>
<keyword evidence="11" id="KW-1185">Reference proteome</keyword>
<evidence type="ECO:0000256" key="1">
    <source>
        <dbReference type="ARBA" id="ARBA00022516"/>
    </source>
</evidence>
<dbReference type="InterPro" id="IPR002582">
    <property type="entry name" value="ACPS"/>
</dbReference>
<evidence type="ECO:0000313" key="11">
    <source>
        <dbReference type="Proteomes" id="UP000475928"/>
    </source>
</evidence>
<evidence type="ECO:0000256" key="8">
    <source>
        <dbReference type="HAMAP-Rule" id="MF_00101"/>
    </source>
</evidence>
<keyword evidence="3 8" id="KW-0479">Metal-binding</keyword>
<dbReference type="EC" id="2.7.8.7" evidence="8"/>
<dbReference type="NCBIfam" id="TIGR00556">
    <property type="entry name" value="pantethn_trn"/>
    <property type="match status" value="1"/>
</dbReference>
<keyword evidence="6 8" id="KW-0443">Lipid metabolism</keyword>